<evidence type="ECO:0000313" key="5">
    <source>
        <dbReference type="Proteomes" id="UP000199113"/>
    </source>
</evidence>
<feature type="signal peptide" evidence="2">
    <location>
        <begin position="1"/>
        <end position="30"/>
    </location>
</feature>
<dbReference type="OrthoDB" id="3786448at2"/>
<keyword evidence="2" id="KW-0732">Signal</keyword>
<reference evidence="4" key="1">
    <citation type="submission" date="2016-10" db="EMBL/GenBank/DDBJ databases">
        <authorList>
            <person name="de Groot N.N."/>
        </authorList>
    </citation>
    <scope>NUCLEOTIDE SEQUENCE [LARGE SCALE GENOMIC DNA]</scope>
    <source>
        <strain evidence="4">CGMCC 1.10697</strain>
    </source>
</reference>
<keyword evidence="6" id="KW-1185">Reference proteome</keyword>
<feature type="compositionally biased region" description="Low complexity" evidence="1">
    <location>
        <begin position="201"/>
        <end position="233"/>
    </location>
</feature>
<evidence type="ECO:0000313" key="6">
    <source>
        <dbReference type="Proteomes" id="UP000233565"/>
    </source>
</evidence>
<name>A0A1I0WJD3_9ACTN</name>
<proteinExistence type="predicted"/>
<evidence type="ECO:0000313" key="3">
    <source>
        <dbReference type="EMBL" id="PKH37968.1"/>
    </source>
</evidence>
<evidence type="ECO:0000256" key="2">
    <source>
        <dbReference type="SAM" id="SignalP"/>
    </source>
</evidence>
<dbReference type="AlphaFoldDB" id="A0A1I0WJD3"/>
<dbReference type="EMBL" id="FOKC01000001">
    <property type="protein sequence ID" value="SFA88862.1"/>
    <property type="molecule type" value="Genomic_DNA"/>
</dbReference>
<dbReference type="EMBL" id="PJBV01000035">
    <property type="protein sequence ID" value="PKH37968.1"/>
    <property type="molecule type" value="Genomic_DNA"/>
</dbReference>
<dbReference type="STRING" id="748909.SAMN05192575_1011054"/>
<feature type="chain" id="PRO_5039715537" description="Meckel syndrome type 1 protein" evidence="2">
    <location>
        <begin position="31"/>
        <end position="276"/>
    </location>
</feature>
<feature type="region of interest" description="Disordered" evidence="1">
    <location>
        <begin position="192"/>
        <end position="242"/>
    </location>
</feature>
<sequence>MKRRTAVAPIVAGALVLVAVLGGASPAAHPDPWARTLDLVASAHPTSAEPSVSDTAYAAVRVRGPAVEADTAALTSTTCDGCVGESTALHVVYVPRARRAGLDNVATAWAQECQGCTSTALSVQVVVLAGRPEAVPNNRALSLTAACDGCRTSALAFQVVLVADRAAPLGAEELAGLRAWVDEQAALLRASVAAPLPDPPTTEATPTPTPTETPTETPSVTVPSPSPAPSTSAGRPVLRDPQRLRRDAVSAIDELEALLTAALPAVVASADVDVSR</sequence>
<reference evidence="3 6" key="2">
    <citation type="submission" date="2017-12" db="EMBL/GenBank/DDBJ databases">
        <title>Pharmacopeia of the Arctic Ocean.</title>
        <authorList>
            <person name="Collins E."/>
            <person name="Ducluzeau A.-L."/>
        </authorList>
    </citation>
    <scope>NUCLEOTIDE SEQUENCE [LARGE SCALE GENOMIC DNA]</scope>
    <source>
        <strain evidence="3 6">DSM 23325</strain>
    </source>
</reference>
<dbReference type="Proteomes" id="UP000233565">
    <property type="component" value="Unassembled WGS sequence"/>
</dbReference>
<evidence type="ECO:0000256" key="1">
    <source>
        <dbReference type="SAM" id="MobiDB-lite"/>
    </source>
</evidence>
<dbReference type="RefSeq" id="WP_091195162.1">
    <property type="nucleotide sequence ID" value="NZ_FOKC01000001.1"/>
</dbReference>
<accession>A0A1I0WJD3</accession>
<evidence type="ECO:0000313" key="4">
    <source>
        <dbReference type="EMBL" id="SFA88862.1"/>
    </source>
</evidence>
<dbReference type="Proteomes" id="UP000199113">
    <property type="component" value="Unassembled WGS sequence"/>
</dbReference>
<organism evidence="4 5">
    <name type="scientific">Nocardioides alpinus</name>
    <dbReference type="NCBI Taxonomy" id="748909"/>
    <lineage>
        <taxon>Bacteria</taxon>
        <taxon>Bacillati</taxon>
        <taxon>Actinomycetota</taxon>
        <taxon>Actinomycetes</taxon>
        <taxon>Propionibacteriales</taxon>
        <taxon>Nocardioidaceae</taxon>
        <taxon>Nocardioides</taxon>
    </lineage>
</organism>
<evidence type="ECO:0008006" key="7">
    <source>
        <dbReference type="Google" id="ProtNLM"/>
    </source>
</evidence>
<protein>
    <recommendedName>
        <fullName evidence="7">Meckel syndrome type 1 protein</fullName>
    </recommendedName>
</protein>
<gene>
    <name evidence="3" type="ORF">CXG46_21580</name>
    <name evidence="4" type="ORF">SAMN05192575_1011054</name>
</gene>